<dbReference type="Pfam" id="PF00528">
    <property type="entry name" value="BPD_transp_1"/>
    <property type="match status" value="1"/>
</dbReference>
<keyword evidence="5 7" id="KW-1133">Transmembrane helix</keyword>
<dbReference type="Gene3D" id="1.10.3720.10">
    <property type="entry name" value="MetI-like"/>
    <property type="match status" value="1"/>
</dbReference>
<dbReference type="InterPro" id="IPR035906">
    <property type="entry name" value="MetI-like_sf"/>
</dbReference>
<feature type="transmembrane region" description="Helical" evidence="7">
    <location>
        <begin position="328"/>
        <end position="348"/>
    </location>
</feature>
<dbReference type="CDD" id="cd06261">
    <property type="entry name" value="TM_PBP2"/>
    <property type="match status" value="1"/>
</dbReference>
<evidence type="ECO:0000256" key="2">
    <source>
        <dbReference type="ARBA" id="ARBA00022448"/>
    </source>
</evidence>
<evidence type="ECO:0000256" key="5">
    <source>
        <dbReference type="ARBA" id="ARBA00022989"/>
    </source>
</evidence>
<evidence type="ECO:0000259" key="8">
    <source>
        <dbReference type="PROSITE" id="PS50928"/>
    </source>
</evidence>
<feature type="transmembrane region" description="Helical" evidence="7">
    <location>
        <begin position="179"/>
        <end position="205"/>
    </location>
</feature>
<evidence type="ECO:0000313" key="10">
    <source>
        <dbReference type="Proteomes" id="UP000281391"/>
    </source>
</evidence>
<feature type="transmembrane region" description="Helical" evidence="7">
    <location>
        <begin position="355"/>
        <end position="378"/>
    </location>
</feature>
<dbReference type="EMBL" id="LR134117">
    <property type="protein sequence ID" value="VDZ65461.1"/>
    <property type="molecule type" value="Genomic_DNA"/>
</dbReference>
<organism evidence="9 10">
    <name type="scientific">Serratia odorifera</name>
    <dbReference type="NCBI Taxonomy" id="618"/>
    <lineage>
        <taxon>Bacteria</taxon>
        <taxon>Pseudomonadati</taxon>
        <taxon>Pseudomonadota</taxon>
        <taxon>Gammaproteobacteria</taxon>
        <taxon>Enterobacterales</taxon>
        <taxon>Yersiniaceae</taxon>
        <taxon>Serratia</taxon>
    </lineage>
</organism>
<evidence type="ECO:0000256" key="6">
    <source>
        <dbReference type="ARBA" id="ARBA00023136"/>
    </source>
</evidence>
<feature type="transmembrane region" description="Helical" evidence="7">
    <location>
        <begin position="137"/>
        <end position="159"/>
    </location>
</feature>
<comment type="subcellular location">
    <subcellularLocation>
        <location evidence="1">Cell inner membrane</location>
        <topology evidence="1">Multi-pass membrane protein</topology>
    </subcellularLocation>
    <subcellularLocation>
        <location evidence="7">Cell membrane</location>
        <topology evidence="7">Multi-pass membrane protein</topology>
    </subcellularLocation>
</comment>
<reference evidence="9 10" key="1">
    <citation type="submission" date="2018-12" db="EMBL/GenBank/DDBJ databases">
        <authorList>
            <consortium name="Pathogen Informatics"/>
        </authorList>
    </citation>
    <scope>NUCLEOTIDE SEQUENCE [LARGE SCALE GENOMIC DNA]</scope>
    <source>
        <strain evidence="9 10">NCTC11214</strain>
    </source>
</reference>
<protein>
    <submittedName>
        <fullName evidence="9">Osmoprotectant uptake system permease protein yehY</fullName>
    </submittedName>
</protein>
<feature type="domain" description="ABC transmembrane type-1" evidence="8">
    <location>
        <begin position="179"/>
        <end position="379"/>
    </location>
</feature>
<feature type="transmembrane region" description="Helical" evidence="7">
    <location>
        <begin position="260"/>
        <end position="280"/>
    </location>
</feature>
<feature type="transmembrane region" description="Helical" evidence="7">
    <location>
        <begin position="301"/>
        <end position="322"/>
    </location>
</feature>
<evidence type="ECO:0000256" key="1">
    <source>
        <dbReference type="ARBA" id="ARBA00004429"/>
    </source>
</evidence>
<evidence type="ECO:0000256" key="3">
    <source>
        <dbReference type="ARBA" id="ARBA00022519"/>
    </source>
</evidence>
<feature type="transmembrane region" description="Helical" evidence="7">
    <location>
        <begin position="72"/>
        <end position="90"/>
    </location>
</feature>
<keyword evidence="4 7" id="KW-0812">Transmembrane</keyword>
<keyword evidence="3" id="KW-1003">Cell membrane</keyword>
<gene>
    <name evidence="9" type="primary">yehY</name>
    <name evidence="9" type="ORF">NCTC11214_05484</name>
</gene>
<dbReference type="GO" id="GO:0055085">
    <property type="term" value="P:transmembrane transport"/>
    <property type="evidence" value="ECO:0007669"/>
    <property type="project" value="InterPro"/>
</dbReference>
<dbReference type="GO" id="GO:0005886">
    <property type="term" value="C:plasma membrane"/>
    <property type="evidence" value="ECO:0007669"/>
    <property type="project" value="UniProtKB-SubCell"/>
</dbReference>
<feature type="transmembrane region" description="Helical" evidence="7">
    <location>
        <begin position="110"/>
        <end position="130"/>
    </location>
</feature>
<dbReference type="KEGG" id="sof:NCTC11214_05484"/>
<keyword evidence="6 7" id="KW-0472">Membrane</keyword>
<dbReference type="InterPro" id="IPR000515">
    <property type="entry name" value="MetI-like"/>
</dbReference>
<dbReference type="GO" id="GO:0031460">
    <property type="term" value="P:glycine betaine transport"/>
    <property type="evidence" value="ECO:0007669"/>
    <property type="project" value="TreeGrafter"/>
</dbReference>
<proteinExistence type="inferred from homology"/>
<evidence type="ECO:0000313" key="9">
    <source>
        <dbReference type="EMBL" id="VDZ65461.1"/>
    </source>
</evidence>
<keyword evidence="2 7" id="KW-0813">Transport</keyword>
<evidence type="ECO:0000256" key="4">
    <source>
        <dbReference type="ARBA" id="ARBA00022692"/>
    </source>
</evidence>
<dbReference type="AlphaFoldDB" id="A0A447L228"/>
<dbReference type="InterPro" id="IPR051204">
    <property type="entry name" value="ABC_transp_perm/SBD"/>
</dbReference>
<dbReference type="PANTHER" id="PTHR30177:SF30">
    <property type="entry name" value="GLYCINE BETAINE UPTAKE SYSTEM PERMEASE PROTEIN YEHY"/>
    <property type="match status" value="1"/>
</dbReference>
<evidence type="ECO:0000256" key="7">
    <source>
        <dbReference type="RuleBase" id="RU363032"/>
    </source>
</evidence>
<keyword evidence="3" id="KW-0997">Cell inner membrane</keyword>
<dbReference type="Proteomes" id="UP000281391">
    <property type="component" value="Chromosome"/>
</dbReference>
<name>A0A447L228_SEROD</name>
<dbReference type="SUPFAM" id="SSF161098">
    <property type="entry name" value="MetI-like"/>
    <property type="match status" value="1"/>
</dbReference>
<comment type="similarity">
    <text evidence="7">Belongs to the binding-protein-dependent transport system permease family.</text>
</comment>
<feature type="transmembrane region" description="Helical" evidence="7">
    <location>
        <begin position="39"/>
        <end position="65"/>
    </location>
</feature>
<sequence length="386" mass="41015">MTSVLKNRVLLTLFILLILAAFSLPFLSYAPNRLLSGKSIGLLSLLHGAALWLLLPLGALALLSLLPPLRRFALLTAICASALLGLIFWLSGHGAQQLALEGSRLARTSWGSGCWLMLALSLLMAADAIARITPSHLWRIVGNTLVLLPAVALLFSHQLDGLSLLKEYRNRQEVFDAALLQHLTILLLTVLPTLAIGTPLGVLCYRSQRWQTPIFSTLNIIQTVPSIALFGLLIAPLAGLAAAFPWLAQHGINGIGLAPAIVALVMYALLPLVRSVVAGLQSVPANVIESALGMGMTRGQIFLRIQLPLALPLFLTGVRILAVQTVGMAVVAALIGAGGFGAIVFQGLLSSALDLVLLGVIPVIAMAVMVDSLFKFIISALEVKRR</sequence>
<feature type="transmembrane region" description="Helical" evidence="7">
    <location>
        <begin position="226"/>
        <end position="248"/>
    </location>
</feature>
<dbReference type="PROSITE" id="PS50928">
    <property type="entry name" value="ABC_TM1"/>
    <property type="match status" value="1"/>
</dbReference>
<dbReference type="PANTHER" id="PTHR30177">
    <property type="entry name" value="GLYCINE BETAINE/L-PROLINE TRANSPORT SYSTEM PERMEASE PROTEIN PROW"/>
    <property type="match status" value="1"/>
</dbReference>
<accession>A0A447L228</accession>